<protein>
    <recommendedName>
        <fullName evidence="2">Anti-sigma-W factor RsiW</fullName>
    </recommendedName>
</protein>
<comment type="similarity">
    <text evidence="1">Belongs to the zinc-associated anti-sigma factor (ZAS) superfamily. Anti-sigma-W factor family.</text>
</comment>
<evidence type="ECO:0000313" key="5">
    <source>
        <dbReference type="EMBL" id="NMO75622.1"/>
    </source>
</evidence>
<evidence type="ECO:0000256" key="3">
    <source>
        <dbReference type="SAM" id="Phobius"/>
    </source>
</evidence>
<keyword evidence="3" id="KW-0812">Transmembrane</keyword>
<name>A0A7Y0K4Z4_9BACI</name>
<dbReference type="EMBL" id="JABBPK010000001">
    <property type="protein sequence ID" value="NMO75622.1"/>
    <property type="molecule type" value="Genomic_DNA"/>
</dbReference>
<organism evidence="5 6">
    <name type="scientific">Niallia alba</name>
    <dbReference type="NCBI Taxonomy" id="2729105"/>
    <lineage>
        <taxon>Bacteria</taxon>
        <taxon>Bacillati</taxon>
        <taxon>Bacillota</taxon>
        <taxon>Bacilli</taxon>
        <taxon>Bacillales</taxon>
        <taxon>Bacillaceae</taxon>
        <taxon>Niallia</taxon>
    </lineage>
</organism>
<evidence type="ECO:0000313" key="6">
    <source>
        <dbReference type="Proteomes" id="UP000588491"/>
    </source>
</evidence>
<reference evidence="5 6" key="1">
    <citation type="submission" date="2020-04" db="EMBL/GenBank/DDBJ databases">
        <title>Bacillus sp. UniB3 isolated from commercial digestive syrup.</title>
        <authorList>
            <person name="Thorat V."/>
            <person name="Kirdat K."/>
            <person name="Tiwarekar B."/>
            <person name="Yadav A."/>
        </authorList>
    </citation>
    <scope>NUCLEOTIDE SEQUENCE [LARGE SCALE GENOMIC DNA]</scope>
    <source>
        <strain evidence="5 6">UniB3</strain>
    </source>
</reference>
<keyword evidence="3" id="KW-0472">Membrane</keyword>
<dbReference type="InterPro" id="IPR027383">
    <property type="entry name" value="Znf_put"/>
</dbReference>
<dbReference type="AlphaFoldDB" id="A0A7Y0K4Z4"/>
<feature type="domain" description="Putative zinc-finger" evidence="4">
    <location>
        <begin position="16"/>
        <end position="47"/>
    </location>
</feature>
<sequence>MSDKEGEINMSCSTKIISYMHQYLDEEIEEESLKELKQHLDQCEECATHFHELKKTIALVQSTSHIHAPMDFTENILDRLPEEPKRVRVKRWLRHHPMLAAASLFLILMVSSLMSAWNQDHQFSVSKQPNILVENNTAIVPEGETVKGDIIVRNGDIKIEGQVEGNVTVINGKKYMASASQVTGEIKEVNEVFEWLWYHIKKTVTDFTELFSNDDMKDKNSLPAI</sequence>
<comment type="caution">
    <text evidence="5">The sequence shown here is derived from an EMBL/GenBank/DDBJ whole genome shotgun (WGS) entry which is preliminary data.</text>
</comment>
<dbReference type="Proteomes" id="UP000588491">
    <property type="component" value="Unassembled WGS sequence"/>
</dbReference>
<dbReference type="Gene3D" id="1.10.10.1320">
    <property type="entry name" value="Anti-sigma factor, zinc-finger domain"/>
    <property type="match status" value="1"/>
</dbReference>
<evidence type="ECO:0000259" key="4">
    <source>
        <dbReference type="Pfam" id="PF13490"/>
    </source>
</evidence>
<gene>
    <name evidence="5" type="ORF">HHU08_01020</name>
</gene>
<evidence type="ECO:0000256" key="1">
    <source>
        <dbReference type="ARBA" id="ARBA00024353"/>
    </source>
</evidence>
<evidence type="ECO:0000256" key="2">
    <source>
        <dbReference type="ARBA" id="ARBA00024438"/>
    </source>
</evidence>
<keyword evidence="3" id="KW-1133">Transmembrane helix</keyword>
<dbReference type="InterPro" id="IPR041916">
    <property type="entry name" value="Anti_sigma_zinc_sf"/>
</dbReference>
<keyword evidence="6" id="KW-1185">Reference proteome</keyword>
<dbReference type="Pfam" id="PF13490">
    <property type="entry name" value="zf-HC2"/>
    <property type="match status" value="1"/>
</dbReference>
<feature type="transmembrane region" description="Helical" evidence="3">
    <location>
        <begin position="98"/>
        <end position="117"/>
    </location>
</feature>
<accession>A0A7Y0K4Z4</accession>
<proteinExistence type="inferred from homology"/>